<reference evidence="1 2" key="1">
    <citation type="submission" date="2019-03" db="EMBL/GenBank/DDBJ databases">
        <title>Single cell metagenomics reveals metabolic interactions within the superorganism composed of flagellate Streblomastix strix and complex community of Bacteroidetes bacteria on its surface.</title>
        <authorList>
            <person name="Treitli S.C."/>
            <person name="Kolisko M."/>
            <person name="Husnik F."/>
            <person name="Keeling P."/>
            <person name="Hampl V."/>
        </authorList>
    </citation>
    <scope>NUCLEOTIDE SEQUENCE [LARGE SCALE GENOMIC DNA]</scope>
    <source>
        <strain evidence="1">ST1C</strain>
    </source>
</reference>
<feature type="non-terminal residue" evidence="1">
    <location>
        <position position="96"/>
    </location>
</feature>
<gene>
    <name evidence="1" type="ORF">EZS28_050549</name>
</gene>
<proteinExistence type="predicted"/>
<dbReference type="Proteomes" id="UP000324800">
    <property type="component" value="Unassembled WGS sequence"/>
</dbReference>
<organism evidence="1 2">
    <name type="scientific">Streblomastix strix</name>
    <dbReference type="NCBI Taxonomy" id="222440"/>
    <lineage>
        <taxon>Eukaryota</taxon>
        <taxon>Metamonada</taxon>
        <taxon>Preaxostyla</taxon>
        <taxon>Oxymonadida</taxon>
        <taxon>Streblomastigidae</taxon>
        <taxon>Streblomastix</taxon>
    </lineage>
</organism>
<accession>A0A5J4T6D1</accession>
<name>A0A5J4T6D1_9EUKA</name>
<evidence type="ECO:0000313" key="1">
    <source>
        <dbReference type="EMBL" id="KAA6353924.1"/>
    </source>
</evidence>
<comment type="caution">
    <text evidence="1">The sequence shown here is derived from an EMBL/GenBank/DDBJ whole genome shotgun (WGS) entry which is preliminary data.</text>
</comment>
<sequence>MPVPHKQDNILNKQQLPQLAEVADTVAVEVTVILQNIRFASVIREYSLQRLATTEPSALISGFVINEFARKKLKFQLFCSGSIYRISRLIICFFND</sequence>
<evidence type="ECO:0000313" key="2">
    <source>
        <dbReference type="Proteomes" id="UP000324800"/>
    </source>
</evidence>
<protein>
    <submittedName>
        <fullName evidence="1">Uncharacterized protein</fullName>
    </submittedName>
</protein>
<dbReference type="AlphaFoldDB" id="A0A5J4T6D1"/>
<dbReference type="EMBL" id="SNRW01037203">
    <property type="protein sequence ID" value="KAA6353924.1"/>
    <property type="molecule type" value="Genomic_DNA"/>
</dbReference>